<keyword evidence="1" id="KW-0677">Repeat</keyword>
<feature type="repeat" description="HEAT" evidence="2">
    <location>
        <begin position="244"/>
        <end position="282"/>
    </location>
</feature>
<dbReference type="InterPro" id="IPR051023">
    <property type="entry name" value="PP2A_Regulatory_Subunit_A"/>
</dbReference>
<dbReference type="InterPro" id="IPR021133">
    <property type="entry name" value="HEAT_type_2"/>
</dbReference>
<evidence type="ECO:0000313" key="4">
    <source>
        <dbReference type="Proteomes" id="UP001470230"/>
    </source>
</evidence>
<dbReference type="PROSITE" id="PS50077">
    <property type="entry name" value="HEAT_REPEAT"/>
    <property type="match status" value="5"/>
</dbReference>
<reference evidence="3 4" key="1">
    <citation type="submission" date="2024-04" db="EMBL/GenBank/DDBJ databases">
        <title>Tritrichomonas musculus Genome.</title>
        <authorList>
            <person name="Alves-Ferreira E."/>
            <person name="Grigg M."/>
            <person name="Lorenzi H."/>
            <person name="Galac M."/>
        </authorList>
    </citation>
    <scope>NUCLEOTIDE SEQUENCE [LARGE SCALE GENOMIC DNA]</scope>
    <source>
        <strain evidence="3 4">EAF2021</strain>
    </source>
</reference>
<feature type="repeat" description="HEAT" evidence="2">
    <location>
        <begin position="480"/>
        <end position="518"/>
    </location>
</feature>
<feature type="repeat" description="HEAT" evidence="2">
    <location>
        <begin position="324"/>
        <end position="362"/>
    </location>
</feature>
<evidence type="ECO:0000256" key="2">
    <source>
        <dbReference type="PROSITE-ProRule" id="PRU00103"/>
    </source>
</evidence>
<keyword evidence="4" id="KW-1185">Reference proteome</keyword>
<comment type="caution">
    <text evidence="3">The sequence shown here is derived from an EMBL/GenBank/DDBJ whole genome shotgun (WGS) entry which is preliminary data.</text>
</comment>
<proteinExistence type="predicted"/>
<accession>A0ABR2GNN4</accession>
<evidence type="ECO:0000313" key="3">
    <source>
        <dbReference type="EMBL" id="KAK8835560.1"/>
    </source>
</evidence>
<dbReference type="PANTHER" id="PTHR10648:SF4">
    <property type="entry name" value="PROTEIN PHOSPHATASE 2 (FORMERLY 2A), REGULATORY SUBUNIT A, BETA ISOFORM-RELATED"/>
    <property type="match status" value="1"/>
</dbReference>
<protein>
    <recommendedName>
        <fullName evidence="5">HEAT repeat family protein</fullName>
    </recommendedName>
</protein>
<gene>
    <name evidence="3" type="ORF">M9Y10_042446</name>
</gene>
<dbReference type="Proteomes" id="UP001470230">
    <property type="component" value="Unassembled WGS sequence"/>
</dbReference>
<feature type="repeat" description="HEAT" evidence="2">
    <location>
        <begin position="519"/>
        <end position="556"/>
    </location>
</feature>
<dbReference type="SUPFAM" id="SSF48371">
    <property type="entry name" value="ARM repeat"/>
    <property type="match status" value="1"/>
</dbReference>
<dbReference type="Gene3D" id="1.25.10.10">
    <property type="entry name" value="Leucine-rich Repeat Variant"/>
    <property type="match status" value="1"/>
</dbReference>
<dbReference type="PANTHER" id="PTHR10648">
    <property type="entry name" value="SERINE/THREONINE-PROTEIN PHOSPHATASE PP2A 65 KDA REGULATORY SUBUNIT"/>
    <property type="match status" value="1"/>
</dbReference>
<name>A0ABR2GNN4_9EUKA</name>
<dbReference type="InterPro" id="IPR011989">
    <property type="entry name" value="ARM-like"/>
</dbReference>
<evidence type="ECO:0008006" key="5">
    <source>
        <dbReference type="Google" id="ProtNLM"/>
    </source>
</evidence>
<sequence length="579" mass="64761">MEKSQIDSQAILSLFTEDIKTNSIHERLFTAGNMWLVAAALGPEKTRSELIPFLMQDNHFEGEIKAIIAEQLGDFVKYVGGPQYAACIINPLKNLIDSDEVFVREKAIESLAIVCSSVPVSSRDTIITNLLTQLFQAPYITSRIAGCSLLPKVYEMVTDQNKAKLRRGFIACTRFETPIVRRAALHAVQVLTSILNQNVVLSEIVRQVLTERLNDDDESIRVMIPDCLPAVVAKIANTERHSVLVPLARALTKDSSWRVRANLAKTLPQIVPYFAADLVSSDIGAIILFLLRDFDPEVKTAACGCCKQIVDVLVKVPTYFNDVVLPEIITLSMDKFEQVREEVAADILAFARVTGESVARERLYPILCALIEDENRDVVIAALKNMGSNFTMIDSYSVTQVVLPNLIEIATKKDFRVEMEIIDLLELFLPYVTPEAIPKQIIPLIREWLRDIAFAVREEICKSLPGIISVINNPEITEMILELLVSLIYDPTYSIRQSALMAIYYISDVLSNDENTEKVLPSVILMSSDPIPNVRILCAKVLVKLKKCVNTKGISQINLSLKLLRKDSDKDVKYFATNS</sequence>
<organism evidence="3 4">
    <name type="scientific">Tritrichomonas musculus</name>
    <dbReference type="NCBI Taxonomy" id="1915356"/>
    <lineage>
        <taxon>Eukaryota</taxon>
        <taxon>Metamonada</taxon>
        <taxon>Parabasalia</taxon>
        <taxon>Tritrichomonadida</taxon>
        <taxon>Tritrichomonadidae</taxon>
        <taxon>Tritrichomonas</taxon>
    </lineage>
</organism>
<dbReference type="InterPro" id="IPR016024">
    <property type="entry name" value="ARM-type_fold"/>
</dbReference>
<dbReference type="EMBL" id="JAPFFF010000079">
    <property type="protein sequence ID" value="KAK8835560.1"/>
    <property type="molecule type" value="Genomic_DNA"/>
</dbReference>
<evidence type="ECO:0000256" key="1">
    <source>
        <dbReference type="ARBA" id="ARBA00022737"/>
    </source>
</evidence>
<feature type="repeat" description="HEAT" evidence="2">
    <location>
        <begin position="441"/>
        <end position="479"/>
    </location>
</feature>